<dbReference type="Pfam" id="PF03966">
    <property type="entry name" value="Trm112p"/>
    <property type="match status" value="1"/>
</dbReference>
<evidence type="ECO:0000256" key="1">
    <source>
        <dbReference type="HAMAP-Rule" id="MF_01187"/>
    </source>
</evidence>
<name>A0AA48KPR2_9ALTE</name>
<accession>A0AA48KPR2</accession>
<comment type="similarity">
    <text evidence="1">Belongs to the UPF0434 family.</text>
</comment>
<dbReference type="KEGG" id="pmaw:MACH26_24370"/>
<dbReference type="FunFam" id="2.20.25.10:FF:000002">
    <property type="entry name" value="UPF0434 protein YcaR"/>
    <property type="match status" value="1"/>
</dbReference>
<dbReference type="Gene3D" id="2.20.25.10">
    <property type="match status" value="1"/>
</dbReference>
<dbReference type="AlphaFoldDB" id="A0AA48KPR2"/>
<keyword evidence="3" id="KW-1185">Reference proteome</keyword>
<evidence type="ECO:0000313" key="2">
    <source>
        <dbReference type="EMBL" id="BDX06916.1"/>
    </source>
</evidence>
<evidence type="ECO:0000313" key="3">
    <source>
        <dbReference type="Proteomes" id="UP001333710"/>
    </source>
</evidence>
<gene>
    <name evidence="2" type="ORF">MACH26_24370</name>
</gene>
<dbReference type="InterPro" id="IPR005651">
    <property type="entry name" value="Trm112-like"/>
</dbReference>
<dbReference type="PANTHER" id="PTHR33505:SF4">
    <property type="entry name" value="PROTEIN PREY, MITOCHONDRIAL"/>
    <property type="match status" value="1"/>
</dbReference>
<organism evidence="2 3">
    <name type="scientific">Planctobacterium marinum</name>
    <dbReference type="NCBI Taxonomy" id="1631968"/>
    <lineage>
        <taxon>Bacteria</taxon>
        <taxon>Pseudomonadati</taxon>
        <taxon>Pseudomonadota</taxon>
        <taxon>Gammaproteobacteria</taxon>
        <taxon>Alteromonadales</taxon>
        <taxon>Alteromonadaceae</taxon>
        <taxon>Planctobacterium</taxon>
    </lineage>
</organism>
<reference evidence="2" key="1">
    <citation type="submission" date="2023-01" db="EMBL/GenBank/DDBJ databases">
        <title>Complete genome sequence of Planctobacterium marinum strain Dej080120_11.</title>
        <authorList>
            <person name="Ueki S."/>
            <person name="Maruyama F."/>
        </authorList>
    </citation>
    <scope>NUCLEOTIDE SEQUENCE</scope>
    <source>
        <strain evidence="2">Dej080120_11</strain>
    </source>
</reference>
<dbReference type="GO" id="GO:0005829">
    <property type="term" value="C:cytosol"/>
    <property type="evidence" value="ECO:0007669"/>
    <property type="project" value="TreeGrafter"/>
</dbReference>
<protein>
    <recommendedName>
        <fullName evidence="1">UPF0434 protein MACH26_24370</fullName>
    </recommendedName>
</protein>
<dbReference type="PANTHER" id="PTHR33505">
    <property type="entry name" value="ZGC:162634"/>
    <property type="match status" value="1"/>
</dbReference>
<dbReference type="HAMAP" id="MF_01187">
    <property type="entry name" value="UPF0434"/>
    <property type="match status" value="1"/>
</dbReference>
<dbReference type="EMBL" id="AP027272">
    <property type="protein sequence ID" value="BDX06916.1"/>
    <property type="molecule type" value="Genomic_DNA"/>
</dbReference>
<proteinExistence type="inferred from homology"/>
<dbReference type="Proteomes" id="UP001333710">
    <property type="component" value="Chromosome"/>
</dbReference>
<dbReference type="RefSeq" id="WP_425325576.1">
    <property type="nucleotide sequence ID" value="NZ_AP027272.1"/>
</dbReference>
<dbReference type="SUPFAM" id="SSF158997">
    <property type="entry name" value="Trm112p-like"/>
    <property type="match status" value="1"/>
</dbReference>
<sequence length="64" mass="7305">MPIDPKLSDILVCPLCKGKLTYVREPEELICKFDKLAYPVRENIPVMLESEARKLSLEDIESIA</sequence>